<dbReference type="EMBL" id="CP002175">
    <property type="protein sequence ID" value="ADO78073.1"/>
    <property type="molecule type" value="Genomic_DNA"/>
</dbReference>
<dbReference type="HOGENOM" id="CLU_942557_0_0_9"/>
<keyword evidence="2" id="KW-1133">Transmembrane helix</keyword>
<reference evidence="3 4" key="2">
    <citation type="journal article" date="2011" name="Stand. Genomic Sci.">
        <title>Complete genome sequence of the extremely halophilic Halanaerobium praevalens type strain (GSL).</title>
        <authorList>
            <person name="Ivanova N."/>
            <person name="Sikorski J."/>
            <person name="Chertkov O."/>
            <person name="Nolan M."/>
            <person name="Lucas S."/>
            <person name="Hammon N."/>
            <person name="Deshpande S."/>
            <person name="Cheng J.F."/>
            <person name="Tapia R."/>
            <person name="Han C."/>
            <person name="Goodwin L."/>
            <person name="Pitluck S."/>
            <person name="Huntemann M."/>
            <person name="Liolios K."/>
            <person name="Pagani I."/>
            <person name="Mavromatis K."/>
            <person name="Ovchinikova G."/>
            <person name="Pati A."/>
            <person name="Chen A."/>
            <person name="Palaniappan K."/>
            <person name="Land M."/>
            <person name="Hauser L."/>
            <person name="Brambilla E.M."/>
            <person name="Kannan K.P."/>
            <person name="Rohde M."/>
            <person name="Tindall B.J."/>
            <person name="Goker M."/>
            <person name="Detter J.C."/>
            <person name="Woyke T."/>
            <person name="Bristow J."/>
            <person name="Eisen J.A."/>
            <person name="Markowitz V."/>
            <person name="Hugenholtz P."/>
            <person name="Kyrpides N.C."/>
            <person name="Klenk H.P."/>
            <person name="Lapidus A."/>
        </authorList>
    </citation>
    <scope>NUCLEOTIDE SEQUENCE [LARGE SCALE GENOMIC DNA]</scope>
    <source>
        <strain evidence="4">ATCC 33744 / DSM 2228 / GSL</strain>
    </source>
</reference>
<organism evidence="3 4">
    <name type="scientific">Halanaerobium praevalens (strain ATCC 33744 / DSM 2228 / GSL)</name>
    <dbReference type="NCBI Taxonomy" id="572479"/>
    <lineage>
        <taxon>Bacteria</taxon>
        <taxon>Bacillati</taxon>
        <taxon>Bacillota</taxon>
        <taxon>Clostridia</taxon>
        <taxon>Halanaerobiales</taxon>
        <taxon>Halanaerobiaceae</taxon>
        <taxon>Halanaerobium</taxon>
    </lineage>
</organism>
<keyword evidence="2" id="KW-0812">Transmembrane</keyword>
<reference evidence="4" key="1">
    <citation type="submission" date="2010-10" db="EMBL/GenBank/DDBJ databases">
        <title>The complete genome of Halanaerobium praevalens DSM 2228.</title>
        <authorList>
            <consortium name="US DOE Joint Genome Institute (JGI-PGF)"/>
            <person name="Lucas S."/>
            <person name="Copeland A."/>
            <person name="Lapidus A."/>
            <person name="Glavina del Rio T."/>
            <person name="Dalin E."/>
            <person name="Tice H."/>
            <person name="Bruce D."/>
            <person name="Goodwin L."/>
            <person name="Pitluck S."/>
            <person name="Kyrpides N."/>
            <person name="Mavromatis K."/>
            <person name="Ivanova N."/>
            <person name="Ovchinnikova G."/>
            <person name="Chertkov O."/>
            <person name="Detter J.C."/>
            <person name="Han C."/>
            <person name="Larimer F."/>
            <person name="Land M."/>
            <person name="Hauser L."/>
            <person name="Markowitz V."/>
            <person name="Cheng J.-F."/>
            <person name="Hugenholtz P."/>
            <person name="Woyke T."/>
            <person name="Wu D."/>
            <person name="Tindall B."/>
            <person name="Pomrenke H.G."/>
            <person name="Brambilla E."/>
            <person name="Klenk H.-P."/>
            <person name="Eisen J.A."/>
        </authorList>
    </citation>
    <scope>NUCLEOTIDE SEQUENCE [LARGE SCALE GENOMIC DNA]</scope>
    <source>
        <strain evidence="4">ATCC 33744 / DSM 2228 / GSL</strain>
    </source>
</reference>
<evidence type="ECO:0000313" key="3">
    <source>
        <dbReference type="EMBL" id="ADO78073.1"/>
    </source>
</evidence>
<evidence type="ECO:0000313" key="4">
    <source>
        <dbReference type="Proteomes" id="UP000006866"/>
    </source>
</evidence>
<dbReference type="KEGG" id="hpk:Hprae_1948"/>
<evidence type="ECO:0000256" key="1">
    <source>
        <dbReference type="SAM" id="Coils"/>
    </source>
</evidence>
<sequence length="293" mass="34912">MDRHDYHFISLKFLTAIIMALFFAFLLVYVFSPADFNYQVYDFKAEKPAQFSDSTFWLAESSSDFDLNLKAKKNFETKLKQRSFKLMDSSQEAVLAVLTGNYLEEINNLQKDEDLALNQFRLELEAEQERLLQAKRKKLESNLTTKLQKLRQQVKSQYSDYSQQEIRDNYLQMINLRIGIEVLAQDEAEEDYYSQKMEKLEQKQQKLLGARSELINEDISEQTRSLILDFNQEYANYRQKLRQNYQQELALKEKQIELSLSQKRTEIRDTLQSRRQKKDSQMAELITKAKKYY</sequence>
<dbReference type="STRING" id="572479.Hprae_1948"/>
<keyword evidence="1" id="KW-0175">Coiled coil</keyword>
<feature type="coiled-coil region" evidence="1">
    <location>
        <begin position="183"/>
        <end position="217"/>
    </location>
</feature>
<keyword evidence="4" id="KW-1185">Reference proteome</keyword>
<dbReference type="Proteomes" id="UP000006866">
    <property type="component" value="Chromosome"/>
</dbReference>
<feature type="transmembrane region" description="Helical" evidence="2">
    <location>
        <begin position="12"/>
        <end position="31"/>
    </location>
</feature>
<name>E3DRE1_HALPG</name>
<gene>
    <name evidence="3" type="ordered locus">Hprae_1948</name>
</gene>
<dbReference type="PATRIC" id="fig|572479.3.peg.1983"/>
<keyword evidence="2" id="KW-0472">Membrane</keyword>
<dbReference type="OrthoDB" id="2111652at2"/>
<accession>E3DRE1</accession>
<protein>
    <submittedName>
        <fullName evidence="3">Uncharacterized protein</fullName>
    </submittedName>
</protein>
<dbReference type="AlphaFoldDB" id="E3DRE1"/>
<dbReference type="RefSeq" id="WP_014554090.1">
    <property type="nucleotide sequence ID" value="NC_017455.1"/>
</dbReference>
<evidence type="ECO:0000256" key="2">
    <source>
        <dbReference type="SAM" id="Phobius"/>
    </source>
</evidence>
<proteinExistence type="predicted"/>